<dbReference type="NCBIfam" id="TIGR02568">
    <property type="entry name" value="LcrE"/>
    <property type="match status" value="1"/>
</dbReference>
<dbReference type="SUPFAM" id="SSF140591">
    <property type="entry name" value="Type III secretion system domain"/>
    <property type="match status" value="1"/>
</dbReference>
<evidence type="ECO:0000313" key="3">
    <source>
        <dbReference type="EMBL" id="CNH89958.1"/>
    </source>
</evidence>
<feature type="domain" description="Hypersensitivity response secretion-like HrpJ" evidence="2">
    <location>
        <begin position="44"/>
        <end position="204"/>
    </location>
</feature>
<gene>
    <name evidence="3" type="primary">ysaW</name>
    <name evidence="3" type="ORF">ERS008502_01681</name>
</gene>
<dbReference type="InterPro" id="IPR013401">
    <property type="entry name" value="T3SS_LcrE"/>
</dbReference>
<evidence type="ECO:0000259" key="2">
    <source>
        <dbReference type="Pfam" id="PF07201"/>
    </source>
</evidence>
<sequence length="370" mass="42025">MAIGPVGGNSRFLVGQRDKSASSSSEANDDADGVARGQGVIDNSSEYASMSMLAASHIRRGGGKADNKEEWMGFAERILDVQADEKIVEVEGLLNRRLMNPQQLRAFLLQYFTDTSDLLMALAALIHRSRLKRKQIEHLEALREMLEAEDLSRSAQAGVNIALVAKAFAQKMQHSAGDLRMLYREFLSYEGPVVYLYEQWAEEQEAQERENIMRYLARALACDLQVLPLGNVNVNEFGRFFNRIRCLREMQSLDGIFRQRFLHAGFAFIGQYGDKALSKLFTSGIRNQESFNDSLLTFISQQLSALSTDMRARFLQILIIAFSTLPTGIFPSLEDREHFIDELKKYMSHLMEQEFILAQRVLPDEKENMS</sequence>
<dbReference type="GO" id="GO:0009986">
    <property type="term" value="C:cell surface"/>
    <property type="evidence" value="ECO:0007669"/>
    <property type="project" value="InterPro"/>
</dbReference>
<accession>A0AA36LPW1</accession>
<dbReference type="EMBL" id="CQBM01000002">
    <property type="protein sequence ID" value="CNH89958.1"/>
    <property type="molecule type" value="Genomic_DNA"/>
</dbReference>
<dbReference type="Pfam" id="PF07201">
    <property type="entry name" value="HrpJ"/>
    <property type="match status" value="1"/>
</dbReference>
<evidence type="ECO:0000256" key="1">
    <source>
        <dbReference type="SAM" id="MobiDB-lite"/>
    </source>
</evidence>
<organism evidence="3 4">
    <name type="scientific">Yersinia mollaretii</name>
    <dbReference type="NCBI Taxonomy" id="33060"/>
    <lineage>
        <taxon>Bacteria</taxon>
        <taxon>Pseudomonadati</taxon>
        <taxon>Pseudomonadota</taxon>
        <taxon>Gammaproteobacteria</taxon>
        <taxon>Enterobacterales</taxon>
        <taxon>Yersiniaceae</taxon>
        <taxon>Yersinia</taxon>
    </lineage>
</organism>
<reference evidence="3 4" key="1">
    <citation type="submission" date="2015-03" db="EMBL/GenBank/DDBJ databases">
        <authorList>
            <consortium name="Pathogen Informatics"/>
            <person name="Murphy D."/>
        </authorList>
    </citation>
    <scope>NUCLEOTIDE SEQUENCE [LARGE SCALE GENOMIC DNA]</scope>
    <source>
        <strain evidence="3 4">FE82747</strain>
    </source>
</reference>
<name>A0AA36LPW1_YERMO</name>
<proteinExistence type="predicted"/>
<dbReference type="GO" id="GO:0019867">
    <property type="term" value="C:outer membrane"/>
    <property type="evidence" value="ECO:0007669"/>
    <property type="project" value="InterPro"/>
</dbReference>
<evidence type="ECO:0000313" key="4">
    <source>
        <dbReference type="Proteomes" id="UP000040841"/>
    </source>
</evidence>
<dbReference type="Proteomes" id="UP000040841">
    <property type="component" value="Unassembled WGS sequence"/>
</dbReference>
<feature type="region of interest" description="Disordered" evidence="1">
    <location>
        <begin position="1"/>
        <end position="36"/>
    </location>
</feature>
<comment type="caution">
    <text evidence="3">The sequence shown here is derived from an EMBL/GenBank/DDBJ whole genome shotgun (WGS) entry which is preliminary data.</text>
</comment>
<dbReference type="GO" id="GO:0030254">
    <property type="term" value="P:protein secretion by the type III secretion system"/>
    <property type="evidence" value="ECO:0007669"/>
    <property type="project" value="InterPro"/>
</dbReference>
<dbReference type="AlphaFoldDB" id="A0AA36LPW1"/>
<dbReference type="InterPro" id="IPR010812">
    <property type="entry name" value="HrpJ-like"/>
</dbReference>
<dbReference type="RefSeq" id="WP_049678375.1">
    <property type="nucleotide sequence ID" value="NZ_CABMMJ010000002.1"/>
</dbReference>
<dbReference type="GO" id="GO:0050709">
    <property type="term" value="P:negative regulation of protein secretion"/>
    <property type="evidence" value="ECO:0007669"/>
    <property type="project" value="InterPro"/>
</dbReference>
<dbReference type="Gene3D" id="1.10.150.630">
    <property type="match status" value="1"/>
</dbReference>
<protein>
    <submittedName>
        <fullName evidence="3">Type III secreted effector protein</fullName>
    </submittedName>
</protein>